<feature type="transmembrane region" description="Helical" evidence="8">
    <location>
        <begin position="226"/>
        <end position="246"/>
    </location>
</feature>
<evidence type="ECO:0000256" key="6">
    <source>
        <dbReference type="ARBA" id="ARBA00022989"/>
    </source>
</evidence>
<reference evidence="9" key="1">
    <citation type="submission" date="2019-07" db="EMBL/GenBank/DDBJ databases">
        <title>Phylogenomic Reclassification of ATCC Bacillus Strains and Various Taxa within the Genus Bacillus.</title>
        <authorList>
            <person name="Riojas M.A."/>
            <person name="Frank A.M."/>
            <person name="Fenn S.L."/>
            <person name="King S.P."/>
            <person name="Brower S.M."/>
            <person name="Hazbon M.H."/>
        </authorList>
    </citation>
    <scope>NUCLEOTIDE SEQUENCE</scope>
    <source>
        <strain evidence="9">NR-12239</strain>
    </source>
</reference>
<dbReference type="Pfam" id="PF02652">
    <property type="entry name" value="Lactate_perm"/>
    <property type="match status" value="1"/>
</dbReference>
<evidence type="ECO:0000313" key="9">
    <source>
        <dbReference type="EMBL" id="MDR4324632.1"/>
    </source>
</evidence>
<evidence type="ECO:0000256" key="7">
    <source>
        <dbReference type="ARBA" id="ARBA00023136"/>
    </source>
</evidence>
<feature type="transmembrane region" description="Helical" evidence="8">
    <location>
        <begin position="195"/>
        <end position="214"/>
    </location>
</feature>
<feature type="transmembrane region" description="Helical" evidence="8">
    <location>
        <begin position="370"/>
        <end position="389"/>
    </location>
</feature>
<name>A0AAJ3R7C3_9BACI</name>
<dbReference type="GO" id="GO:0015295">
    <property type="term" value="F:solute:proton symporter activity"/>
    <property type="evidence" value="ECO:0007669"/>
    <property type="project" value="TreeGrafter"/>
</dbReference>
<evidence type="ECO:0000256" key="8">
    <source>
        <dbReference type="RuleBase" id="RU365092"/>
    </source>
</evidence>
<dbReference type="RefSeq" id="WP_003209035.1">
    <property type="nucleotide sequence ID" value="NZ_CM000744.1"/>
</dbReference>
<dbReference type="GO" id="GO:0005886">
    <property type="term" value="C:plasma membrane"/>
    <property type="evidence" value="ECO:0007669"/>
    <property type="project" value="UniProtKB-SubCell"/>
</dbReference>
<feature type="transmembrane region" description="Helical" evidence="8">
    <location>
        <begin position="70"/>
        <end position="91"/>
    </location>
</feature>
<evidence type="ECO:0000256" key="5">
    <source>
        <dbReference type="ARBA" id="ARBA00022692"/>
    </source>
</evidence>
<evidence type="ECO:0000256" key="2">
    <source>
        <dbReference type="ARBA" id="ARBA00010100"/>
    </source>
</evidence>
<proteinExistence type="inferred from homology"/>
<keyword evidence="6 8" id="KW-1133">Transmembrane helix</keyword>
<sequence>MGTWTQVYDPFGNIWISAAVALIPIIFFFLALAVFRMKGYVAGLITVVLTILVALFAYKMPFTMAMAATGYGFAYGLWPIAWIIVMSVFLYKISVKTGQFDVIRASVLSITNDHRLLVILIGFSFGAFLEGAAGFGAPVAITAALLAGLGLNPLYAAGLCLIANTAPVAFGAMGIPITVAGQVTGIDPHKIGQMAGHQLPFLSLFVPFFIVFLMDGFKGIKQTWPALLVAGSSFAITQFITATFLGPELPDITSALVSLVCLALFLKVWQPKEIYQSNQANAEAAATTTAASMPKLTVGKVVKAWSPFIILTVMVVIWSQSFFKALFSPGGTLESFVFKFQIPGLHNLVMKAEPIVNKPTPYEAVFKLDILSATGTAILIACIISIIILKMSAKQAIETFAETLQELKMPILSIGLVLGFAFIANYSGLSSTLALALAGTGGLFPFFSPFLGWLGVFLTGSDTSANALFSNLQAITAQQVGVKEVLLVAANTTGGVTGKMISPQSIAIACAAVGLAGKESDLFRFTVKHSIFFVVIVGIMTYVQAYYLTWMIP</sequence>
<keyword evidence="7 8" id="KW-0472">Membrane</keyword>
<gene>
    <name evidence="9" type="ORF">FOS08_01370</name>
</gene>
<protein>
    <recommendedName>
        <fullName evidence="8">L-lactate permease</fullName>
    </recommendedName>
</protein>
<dbReference type="PANTHER" id="PTHR30003:SF0">
    <property type="entry name" value="GLYCOLATE PERMEASE GLCA-RELATED"/>
    <property type="match status" value="1"/>
</dbReference>
<organism evidence="9 10">
    <name type="scientific">Bacillus pseudomycoides</name>
    <dbReference type="NCBI Taxonomy" id="64104"/>
    <lineage>
        <taxon>Bacteria</taxon>
        <taxon>Bacillati</taxon>
        <taxon>Bacillota</taxon>
        <taxon>Bacilli</taxon>
        <taxon>Bacillales</taxon>
        <taxon>Bacillaceae</taxon>
        <taxon>Bacillus</taxon>
        <taxon>Bacillus cereus group</taxon>
    </lineage>
</organism>
<evidence type="ECO:0000313" key="10">
    <source>
        <dbReference type="Proteomes" id="UP001248134"/>
    </source>
</evidence>
<feature type="transmembrane region" description="Helical" evidence="8">
    <location>
        <begin position="531"/>
        <end position="552"/>
    </location>
</feature>
<dbReference type="InterPro" id="IPR003804">
    <property type="entry name" value="Lactate_perm"/>
</dbReference>
<comment type="function">
    <text evidence="8">Uptake of L-lactate across the membrane. Can also transport D-lactate and glycolate.</text>
</comment>
<evidence type="ECO:0000256" key="1">
    <source>
        <dbReference type="ARBA" id="ARBA00004651"/>
    </source>
</evidence>
<feature type="transmembrane region" description="Helical" evidence="8">
    <location>
        <begin position="116"/>
        <end position="147"/>
    </location>
</feature>
<dbReference type="EMBL" id="VLYX01000001">
    <property type="protein sequence ID" value="MDR4324632.1"/>
    <property type="molecule type" value="Genomic_DNA"/>
</dbReference>
<evidence type="ECO:0000256" key="3">
    <source>
        <dbReference type="ARBA" id="ARBA00022448"/>
    </source>
</evidence>
<keyword evidence="3 8" id="KW-0813">Transport</keyword>
<accession>A0AAJ3R7C3</accession>
<comment type="subcellular location">
    <subcellularLocation>
        <location evidence="1 8">Cell membrane</location>
        <topology evidence="1 8">Multi-pass membrane protein</topology>
    </subcellularLocation>
</comment>
<keyword evidence="5 8" id="KW-0812">Transmembrane</keyword>
<evidence type="ECO:0000256" key="4">
    <source>
        <dbReference type="ARBA" id="ARBA00022475"/>
    </source>
</evidence>
<feature type="transmembrane region" description="Helical" evidence="8">
    <location>
        <begin position="409"/>
        <end position="427"/>
    </location>
</feature>
<feature type="transmembrane region" description="Helical" evidence="8">
    <location>
        <begin position="40"/>
        <end position="58"/>
    </location>
</feature>
<dbReference type="Proteomes" id="UP001248134">
    <property type="component" value="Unassembled WGS sequence"/>
</dbReference>
<feature type="transmembrane region" description="Helical" evidence="8">
    <location>
        <begin position="433"/>
        <end position="458"/>
    </location>
</feature>
<dbReference type="AlphaFoldDB" id="A0AAJ3R7C3"/>
<feature type="transmembrane region" description="Helical" evidence="8">
    <location>
        <begin position="12"/>
        <end position="34"/>
    </location>
</feature>
<comment type="similarity">
    <text evidence="2 8">Belongs to the lactate permease family.</text>
</comment>
<dbReference type="NCBIfam" id="TIGR00795">
    <property type="entry name" value="lctP"/>
    <property type="match status" value="1"/>
</dbReference>
<feature type="transmembrane region" description="Helical" evidence="8">
    <location>
        <begin position="304"/>
        <end position="323"/>
    </location>
</feature>
<dbReference type="GO" id="GO:0015129">
    <property type="term" value="F:lactate transmembrane transporter activity"/>
    <property type="evidence" value="ECO:0007669"/>
    <property type="project" value="UniProtKB-UniRule"/>
</dbReference>
<feature type="transmembrane region" description="Helical" evidence="8">
    <location>
        <begin position="252"/>
        <end position="269"/>
    </location>
</feature>
<keyword evidence="4 8" id="KW-1003">Cell membrane</keyword>
<comment type="caution">
    <text evidence="9">The sequence shown here is derived from an EMBL/GenBank/DDBJ whole genome shotgun (WGS) entry which is preliminary data.</text>
</comment>
<dbReference type="PANTHER" id="PTHR30003">
    <property type="entry name" value="L-LACTATE PERMEASE"/>
    <property type="match status" value="1"/>
</dbReference>